<protein>
    <recommendedName>
        <fullName evidence="4">C2H2-type domain-containing protein</fullName>
    </recommendedName>
</protein>
<proteinExistence type="predicted"/>
<feature type="compositionally biased region" description="Polar residues" evidence="1">
    <location>
        <begin position="152"/>
        <end position="161"/>
    </location>
</feature>
<gene>
    <name evidence="2" type="ORF">BT63DRAFT_112518</name>
</gene>
<feature type="region of interest" description="Disordered" evidence="1">
    <location>
        <begin position="1"/>
        <end position="121"/>
    </location>
</feature>
<evidence type="ECO:0000256" key="1">
    <source>
        <dbReference type="SAM" id="MobiDB-lite"/>
    </source>
</evidence>
<organism evidence="2 3">
    <name type="scientific">Microthyrium microscopicum</name>
    <dbReference type="NCBI Taxonomy" id="703497"/>
    <lineage>
        <taxon>Eukaryota</taxon>
        <taxon>Fungi</taxon>
        <taxon>Dikarya</taxon>
        <taxon>Ascomycota</taxon>
        <taxon>Pezizomycotina</taxon>
        <taxon>Dothideomycetes</taxon>
        <taxon>Dothideomycetes incertae sedis</taxon>
        <taxon>Microthyriales</taxon>
        <taxon>Microthyriaceae</taxon>
        <taxon>Microthyrium</taxon>
    </lineage>
</organism>
<feature type="compositionally biased region" description="Polar residues" evidence="1">
    <location>
        <begin position="73"/>
        <end position="86"/>
    </location>
</feature>
<dbReference type="PANTHER" id="PTHR38166">
    <property type="entry name" value="C2H2-TYPE DOMAIN-CONTAINING PROTEIN-RELATED"/>
    <property type="match status" value="1"/>
</dbReference>
<feature type="compositionally biased region" description="Basic and acidic residues" evidence="1">
    <location>
        <begin position="205"/>
        <end position="218"/>
    </location>
</feature>
<dbReference type="AlphaFoldDB" id="A0A6A6TWV1"/>
<feature type="compositionally biased region" description="Low complexity" evidence="1">
    <location>
        <begin position="1"/>
        <end position="13"/>
    </location>
</feature>
<feature type="compositionally biased region" description="Low complexity" evidence="1">
    <location>
        <begin position="162"/>
        <end position="172"/>
    </location>
</feature>
<accession>A0A6A6TWV1</accession>
<dbReference type="EMBL" id="MU004244">
    <property type="protein sequence ID" value="KAF2663811.1"/>
    <property type="molecule type" value="Genomic_DNA"/>
</dbReference>
<feature type="compositionally biased region" description="Low complexity" evidence="1">
    <location>
        <begin position="87"/>
        <end position="107"/>
    </location>
</feature>
<dbReference type="PANTHER" id="PTHR38166:SF1">
    <property type="entry name" value="C2H2-TYPE DOMAIN-CONTAINING PROTEIN"/>
    <property type="match status" value="1"/>
</dbReference>
<evidence type="ECO:0000313" key="2">
    <source>
        <dbReference type="EMBL" id="KAF2663811.1"/>
    </source>
</evidence>
<name>A0A6A6TWV1_9PEZI</name>
<evidence type="ECO:0008006" key="4">
    <source>
        <dbReference type="Google" id="ProtNLM"/>
    </source>
</evidence>
<feature type="compositionally biased region" description="Basic and acidic residues" evidence="1">
    <location>
        <begin position="173"/>
        <end position="197"/>
    </location>
</feature>
<reference evidence="2" key="1">
    <citation type="journal article" date="2020" name="Stud. Mycol.">
        <title>101 Dothideomycetes genomes: a test case for predicting lifestyles and emergence of pathogens.</title>
        <authorList>
            <person name="Haridas S."/>
            <person name="Albert R."/>
            <person name="Binder M."/>
            <person name="Bloem J."/>
            <person name="Labutti K."/>
            <person name="Salamov A."/>
            <person name="Andreopoulos B."/>
            <person name="Baker S."/>
            <person name="Barry K."/>
            <person name="Bills G."/>
            <person name="Bluhm B."/>
            <person name="Cannon C."/>
            <person name="Castanera R."/>
            <person name="Culley D."/>
            <person name="Daum C."/>
            <person name="Ezra D."/>
            <person name="Gonzalez J."/>
            <person name="Henrissat B."/>
            <person name="Kuo A."/>
            <person name="Liang C."/>
            <person name="Lipzen A."/>
            <person name="Lutzoni F."/>
            <person name="Magnuson J."/>
            <person name="Mondo S."/>
            <person name="Nolan M."/>
            <person name="Ohm R."/>
            <person name="Pangilinan J."/>
            <person name="Park H.-J."/>
            <person name="Ramirez L."/>
            <person name="Alfaro M."/>
            <person name="Sun H."/>
            <person name="Tritt A."/>
            <person name="Yoshinaga Y."/>
            <person name="Zwiers L.-H."/>
            <person name="Turgeon B."/>
            <person name="Goodwin S."/>
            <person name="Spatafora J."/>
            <person name="Crous P."/>
            <person name="Grigoriev I."/>
        </authorList>
    </citation>
    <scope>NUCLEOTIDE SEQUENCE</scope>
    <source>
        <strain evidence="2">CBS 115976</strain>
    </source>
</reference>
<feature type="compositionally biased region" description="Basic and acidic residues" evidence="1">
    <location>
        <begin position="27"/>
        <end position="36"/>
    </location>
</feature>
<dbReference type="OrthoDB" id="4738706at2759"/>
<dbReference type="Proteomes" id="UP000799302">
    <property type="component" value="Unassembled WGS sequence"/>
</dbReference>
<evidence type="ECO:0000313" key="3">
    <source>
        <dbReference type="Proteomes" id="UP000799302"/>
    </source>
</evidence>
<keyword evidence="3" id="KW-1185">Reference proteome</keyword>
<sequence length="365" mass="40947">MSDPDSPSISSQSTEMKQPAPQMNAKEGSRKTHHTAESSVSQEAGRSREVNSEGEDGCCENLSKAYSQHERSTSSVLDSNGSSGDESANSKSSISQSSSTQSNTSSAWNERPTTPEQEEALSKILSPWRSNILGRLMVDFHSLLGQSIDCNTETADTSGNKSSAPSDSSSASREIRDLQSNEHSRVAKRSKDWANNREDEEASETEEKQPPKKSRTSEEMNSFLLKLACPYYKRNPEVHKTWKSCSGPGFVSVHRLKEHLYRRHALRMHCPRCWQLFKNDGEVDLHLRSKNICEIEETKTLEGFDKAQEACLKSRKRTNLSEVERWKDIYRILFPEDPSDSVPSPCKIFSDIPYLMSSTADVKSL</sequence>
<feature type="region of interest" description="Disordered" evidence="1">
    <location>
        <begin position="152"/>
        <end position="219"/>
    </location>
</feature>